<accession>A0A9N9XY83</accession>
<evidence type="ECO:0000313" key="3">
    <source>
        <dbReference type="EMBL" id="CAG9978017.1"/>
    </source>
</evidence>
<organism evidence="3 4">
    <name type="scientific">Clonostachys byssicola</name>
    <dbReference type="NCBI Taxonomy" id="160290"/>
    <lineage>
        <taxon>Eukaryota</taxon>
        <taxon>Fungi</taxon>
        <taxon>Dikarya</taxon>
        <taxon>Ascomycota</taxon>
        <taxon>Pezizomycotina</taxon>
        <taxon>Sordariomycetes</taxon>
        <taxon>Hypocreomycetidae</taxon>
        <taxon>Hypocreales</taxon>
        <taxon>Bionectriaceae</taxon>
        <taxon>Clonostachys</taxon>
    </lineage>
</organism>
<name>A0A9N9XY83_9HYPO</name>
<keyword evidence="1" id="KW-0539">Nucleus</keyword>
<comment type="caution">
    <text evidence="3">The sequence shown here is derived from an EMBL/GenBank/DDBJ whole genome shotgun (WGS) entry which is preliminary data.</text>
</comment>
<dbReference type="CDD" id="cd00067">
    <property type="entry name" value="GAL4"/>
    <property type="match status" value="1"/>
</dbReference>
<evidence type="ECO:0000256" key="1">
    <source>
        <dbReference type="ARBA" id="ARBA00023242"/>
    </source>
</evidence>
<dbReference type="InterPro" id="IPR001138">
    <property type="entry name" value="Zn2Cys6_DnaBD"/>
</dbReference>
<feature type="domain" description="Zn(2)-C6 fungal-type" evidence="2">
    <location>
        <begin position="115"/>
        <end position="146"/>
    </location>
</feature>
<evidence type="ECO:0000313" key="4">
    <source>
        <dbReference type="Proteomes" id="UP000754883"/>
    </source>
</evidence>
<dbReference type="Proteomes" id="UP000754883">
    <property type="component" value="Unassembled WGS sequence"/>
</dbReference>
<reference evidence="3" key="1">
    <citation type="submission" date="2021-10" db="EMBL/GenBank/DDBJ databases">
        <authorList>
            <person name="Piombo E."/>
        </authorList>
    </citation>
    <scope>NUCLEOTIDE SEQUENCE</scope>
</reference>
<dbReference type="PROSITE" id="PS50048">
    <property type="entry name" value="ZN2_CY6_FUNGAL_2"/>
    <property type="match status" value="1"/>
</dbReference>
<keyword evidence="4" id="KW-1185">Reference proteome</keyword>
<dbReference type="EMBL" id="CABFNO020001298">
    <property type="protein sequence ID" value="CAG9978017.1"/>
    <property type="molecule type" value="Genomic_DNA"/>
</dbReference>
<evidence type="ECO:0000259" key="2">
    <source>
        <dbReference type="PROSITE" id="PS50048"/>
    </source>
</evidence>
<protein>
    <recommendedName>
        <fullName evidence="2">Zn(2)-C6 fungal-type domain-containing protein</fullName>
    </recommendedName>
</protein>
<dbReference type="GO" id="GO:0008270">
    <property type="term" value="F:zinc ion binding"/>
    <property type="evidence" value="ECO:0007669"/>
    <property type="project" value="InterPro"/>
</dbReference>
<proteinExistence type="predicted"/>
<dbReference type="OrthoDB" id="5059721at2759"/>
<gene>
    <name evidence="3" type="ORF">CBYS24578_00009053</name>
</gene>
<dbReference type="GO" id="GO:0000981">
    <property type="term" value="F:DNA-binding transcription factor activity, RNA polymerase II-specific"/>
    <property type="evidence" value="ECO:0007669"/>
    <property type="project" value="InterPro"/>
</dbReference>
<sequence length="601" mass="68086">MLPETVKRLPPRVLASQCVQISSAYIRRIRNGRNSQWQEVSPWLVEEHKPGTRLYISHLTISSFGSGIWINVTLSRHILPSFLSRIQPALTSCIYFSRSNIMLCGKFDRRRGGHRCMACRRAHKKCDGGAGKACSYCTERLMKCSYASGSPKQDTLRVVQFAPRKAIVLDNWRYTTACFEEAFGSLMQFSVLQGEEMIALSQKDAGISQVVSTIGEIYMCRQNDYPRFLERREVFQELAAKQRAACCEQMQSRSVIWSNAPLACALMLVAIEMMLFGNIDPCMPWMTDASDYIERTTSNMSDLPSFDKDLIRLAQLIDVVNSISRAQNPAGFDFVDARLKTEFPSGKILYGPTPLLNKDADYILSALWHWAVLQQRMIVWSVDAQFNPILSPEKKIEGIELICAASSLQTKILQSYMNLSTLSEAHYNMLAPYSFWILIGISQQLRNEQWSTLECDIPALPDDCLHQYAIDTLDCIGAMAGKAGILVASFISIVFTMGLEMVSDEDRRKAYGLLDIQQARYFEISDHFKFVLNELWSLNLRNPTEFYMLKMAMGAKGLDFRPARGIDHQSPELAENLVNQQHAMLEKELEIAESDLIGQVL</sequence>
<dbReference type="AlphaFoldDB" id="A0A9N9XY83"/>
<feature type="non-terminal residue" evidence="3">
    <location>
        <position position="601"/>
    </location>
</feature>